<keyword evidence="2" id="KW-1185">Reference proteome</keyword>
<dbReference type="AlphaFoldDB" id="A0A4Y9YLH8"/>
<dbReference type="SUPFAM" id="SSF52047">
    <property type="entry name" value="RNI-like"/>
    <property type="match status" value="1"/>
</dbReference>
<dbReference type="Proteomes" id="UP000298327">
    <property type="component" value="Unassembled WGS sequence"/>
</dbReference>
<reference evidence="1 2" key="1">
    <citation type="submission" date="2019-02" db="EMBL/GenBank/DDBJ databases">
        <title>Genome sequencing of the rare red list fungi Dentipellis fragilis.</title>
        <authorList>
            <person name="Buettner E."/>
            <person name="Kellner H."/>
        </authorList>
    </citation>
    <scope>NUCLEOTIDE SEQUENCE [LARGE SCALE GENOMIC DNA]</scope>
    <source>
        <strain evidence="1 2">DSM 105465</strain>
    </source>
</reference>
<evidence type="ECO:0000313" key="1">
    <source>
        <dbReference type="EMBL" id="TFY61819.1"/>
    </source>
</evidence>
<organism evidence="1 2">
    <name type="scientific">Dentipellis fragilis</name>
    <dbReference type="NCBI Taxonomy" id="205917"/>
    <lineage>
        <taxon>Eukaryota</taxon>
        <taxon>Fungi</taxon>
        <taxon>Dikarya</taxon>
        <taxon>Basidiomycota</taxon>
        <taxon>Agaricomycotina</taxon>
        <taxon>Agaricomycetes</taxon>
        <taxon>Russulales</taxon>
        <taxon>Hericiaceae</taxon>
        <taxon>Dentipellis</taxon>
    </lineage>
</organism>
<accession>A0A4Y9YLH8</accession>
<evidence type="ECO:0008006" key="3">
    <source>
        <dbReference type="Google" id="ProtNLM"/>
    </source>
</evidence>
<comment type="caution">
    <text evidence="1">The sequence shown here is derived from an EMBL/GenBank/DDBJ whole genome shotgun (WGS) entry which is preliminary data.</text>
</comment>
<evidence type="ECO:0000313" key="2">
    <source>
        <dbReference type="Proteomes" id="UP000298327"/>
    </source>
</evidence>
<gene>
    <name evidence="1" type="ORF">EVG20_g6909</name>
</gene>
<dbReference type="OrthoDB" id="3543113at2759"/>
<protein>
    <recommendedName>
        <fullName evidence="3">F-box domain-containing protein</fullName>
    </recommendedName>
</protein>
<dbReference type="EMBL" id="SEOQ01000490">
    <property type="protein sequence ID" value="TFY61819.1"/>
    <property type="molecule type" value="Genomic_DNA"/>
</dbReference>
<proteinExistence type="predicted"/>
<sequence>MPGMMPRQLSPRPPLSSSQPFPHLMCPSPLMHSLSPMPLMSSLPSSRPISHPHRALVAPQSSLPVPPALSGRTPQTLVAAQCAHRVRCASAHLLHLRGTRYVVCALSFSACSETLVLFSSLPGAPLFAPAFLILLPHHAYTFCMHTRTIPTIPLPPVHTIAPTTIFHMRPYLLPHVHATLQHPLSLACPIVPPCSKDTPSRRIVTHMPIASCCRAHAHLPPFLMPCNALWEVFLMLLHIREIMDQIIGSLYIPADFSRRSHYLDGALEGERDDDGLPTEEDFQLEDVMIYLKIQNIAELLSNADMSRVSYYLHRIQRLYTNSEELTSTLVQLLSIVLKNQEPHGHLLPNLSQLFWHVKKLEIEEYFDMFGSPYITRLSMYPIREVSSAHLHFPNLVEVKFFNFWTDKECWDEYIADAITRLSPLRALDCFGYDLRFRAIYALSTMPALSRLRVAHLPPTVWVYTSSHRPPSRPFFPSLQELDIHSISPKMCHDLLRAFDNPRALRQLRVGLPVQEWTSADMETLLSCVGML</sequence>
<name>A0A4Y9YLH8_9AGAM</name>